<feature type="binding site" evidence="3 4">
    <location>
        <position position="211"/>
    </location>
    <ligand>
        <name>Zn(2+)</name>
        <dbReference type="ChEBI" id="CHEBI:29105"/>
    </ligand>
</feature>
<dbReference type="InterPro" id="IPR003726">
    <property type="entry name" value="HCY_dom"/>
</dbReference>
<dbReference type="AlphaFoldDB" id="C0QE32"/>
<dbReference type="PANTHER" id="PTHR11103">
    <property type="entry name" value="SLR1189 PROTEIN"/>
    <property type="match status" value="1"/>
</dbReference>
<dbReference type="RefSeq" id="WP_015906181.1">
    <property type="nucleotide sequence ID" value="NC_012108.1"/>
</dbReference>
<organism evidence="6 7">
    <name type="scientific">Desulforapulum autotrophicum (strain ATCC 43914 / DSM 3382 / VKM B-1955 / HRM2)</name>
    <name type="common">Desulfobacterium autotrophicum</name>
    <dbReference type="NCBI Taxonomy" id="177437"/>
    <lineage>
        <taxon>Bacteria</taxon>
        <taxon>Pseudomonadati</taxon>
        <taxon>Thermodesulfobacteriota</taxon>
        <taxon>Desulfobacteria</taxon>
        <taxon>Desulfobacterales</taxon>
        <taxon>Desulfobacteraceae</taxon>
        <taxon>Desulforapulum</taxon>
    </lineage>
</organism>
<reference evidence="6 7" key="1">
    <citation type="journal article" date="2009" name="Environ. Microbiol.">
        <title>Genome sequence of Desulfobacterium autotrophicum HRM2, a marine sulfate reducer oxidizing organic carbon completely to carbon dioxide.</title>
        <authorList>
            <person name="Strittmatter A.W."/>
            <person name="Liesegang H."/>
            <person name="Rabus R."/>
            <person name="Decker I."/>
            <person name="Amann J."/>
            <person name="Andres S."/>
            <person name="Henne A."/>
            <person name="Fricke W.F."/>
            <person name="Martinez-Arias R."/>
            <person name="Bartels D."/>
            <person name="Goesmann A."/>
            <person name="Krause L."/>
            <person name="Puehler A."/>
            <person name="Klenk H.P."/>
            <person name="Richter M."/>
            <person name="Schuler M."/>
            <person name="Gloeckner F.O."/>
            <person name="Meyerdierks A."/>
            <person name="Gottschalk G."/>
            <person name="Amann R."/>
        </authorList>
    </citation>
    <scope>NUCLEOTIDE SEQUENCE [LARGE SCALE GENOMIC DNA]</scope>
    <source>
        <strain evidence="7">ATCC 43914 / DSM 3382 / HRM2</strain>
    </source>
</reference>
<protein>
    <submittedName>
        <fullName evidence="6">Methionine synthase I, cobalamin-binding domain protein</fullName>
    </submittedName>
</protein>
<dbReference type="Gene3D" id="3.20.20.330">
    <property type="entry name" value="Homocysteine-binding-like domain"/>
    <property type="match status" value="1"/>
</dbReference>
<dbReference type="HOGENOM" id="CLU_004914_3_0_7"/>
<dbReference type="KEGG" id="dat:HRM2_43970"/>
<dbReference type="PANTHER" id="PTHR11103:SF18">
    <property type="entry name" value="SLR1189 PROTEIN"/>
    <property type="match status" value="1"/>
</dbReference>
<dbReference type="Pfam" id="PF02574">
    <property type="entry name" value="S-methyl_trans"/>
    <property type="match status" value="1"/>
</dbReference>
<evidence type="ECO:0000256" key="4">
    <source>
        <dbReference type="PROSITE-ProRule" id="PRU00333"/>
    </source>
</evidence>
<sequence>MNIIETIKTRGLLFDGGMGSMLIARGLQGGDAPERWNLTRPEAIQEVHQAYYKAGADMATTNTFGASAIKLAKMAVTEGMEEINRAGVKVAKDAKEVWGPGKFIAGDIGEAGDMLAPMGPLSQEDAQACFKEQAEVLAHAGVDIFIIETQFDLNMALAAIRGIRSVTDIPIACTMTFKQTPKGFFTIMGNPPAESMKTLAGEGAFVVGANCSMGSDTMVELAGVIRDAVDTPVMIQPNAGMPQAGPDQTVTYPETADFFADNIMKMKSLGIEVVGGCCGTTPDYIRTIHDRLNR</sequence>
<keyword evidence="3 4" id="KW-0479">Metal-binding</keyword>
<evidence type="ECO:0000256" key="2">
    <source>
        <dbReference type="ARBA" id="ARBA00022679"/>
    </source>
</evidence>
<keyword evidence="1 4" id="KW-0489">Methyltransferase</keyword>
<dbReference type="OrthoDB" id="9803687at2"/>
<name>C0QE32_DESAH</name>
<keyword evidence="2 4" id="KW-0808">Transferase</keyword>
<evidence type="ECO:0000256" key="3">
    <source>
        <dbReference type="PIRSR" id="PIRSR037505-2"/>
    </source>
</evidence>
<accession>C0QE32</accession>
<dbReference type="GO" id="GO:0009086">
    <property type="term" value="P:methionine biosynthetic process"/>
    <property type="evidence" value="ECO:0007669"/>
    <property type="project" value="InterPro"/>
</dbReference>
<proteinExistence type="predicted"/>
<dbReference type="InterPro" id="IPR036589">
    <property type="entry name" value="HCY_dom_sf"/>
</dbReference>
<gene>
    <name evidence="6" type="ordered locus">HRM2_43970</name>
</gene>
<dbReference type="GO" id="GO:0008270">
    <property type="term" value="F:zinc ion binding"/>
    <property type="evidence" value="ECO:0007669"/>
    <property type="project" value="InterPro"/>
</dbReference>
<dbReference type="InterPro" id="IPR017226">
    <property type="entry name" value="BHMT-like"/>
</dbReference>
<dbReference type="GO" id="GO:0032259">
    <property type="term" value="P:methylation"/>
    <property type="evidence" value="ECO:0007669"/>
    <property type="project" value="UniProtKB-KW"/>
</dbReference>
<feature type="binding site" evidence="3 4">
    <location>
        <position position="277"/>
    </location>
    <ligand>
        <name>Zn(2+)</name>
        <dbReference type="ChEBI" id="CHEBI:29105"/>
    </ligand>
</feature>
<dbReference type="EMBL" id="CP001087">
    <property type="protein sequence ID" value="ACN17453.1"/>
    <property type="molecule type" value="Genomic_DNA"/>
</dbReference>
<dbReference type="PROSITE" id="PS50970">
    <property type="entry name" value="HCY"/>
    <property type="match status" value="1"/>
</dbReference>
<comment type="cofactor">
    <cofactor evidence="3">
        <name>Zn(2+)</name>
        <dbReference type="ChEBI" id="CHEBI:29105"/>
    </cofactor>
    <text evidence="3">Binds 1 zinc ion per subunit.</text>
</comment>
<dbReference type="PIRSF" id="PIRSF037505">
    <property type="entry name" value="Betaine_HMT"/>
    <property type="match status" value="1"/>
</dbReference>
<dbReference type="STRING" id="177437.HRM2_43970"/>
<dbReference type="GO" id="GO:0008168">
    <property type="term" value="F:methyltransferase activity"/>
    <property type="evidence" value="ECO:0007669"/>
    <property type="project" value="UniProtKB-UniRule"/>
</dbReference>
<keyword evidence="7" id="KW-1185">Reference proteome</keyword>
<evidence type="ECO:0000313" key="6">
    <source>
        <dbReference type="EMBL" id="ACN17453.1"/>
    </source>
</evidence>
<dbReference type="SUPFAM" id="SSF82282">
    <property type="entry name" value="Homocysteine S-methyltransferase"/>
    <property type="match status" value="1"/>
</dbReference>
<feature type="domain" description="Hcy-binding" evidence="5">
    <location>
        <begin position="1"/>
        <end position="292"/>
    </location>
</feature>
<evidence type="ECO:0000256" key="1">
    <source>
        <dbReference type="ARBA" id="ARBA00022603"/>
    </source>
</evidence>
<evidence type="ECO:0000313" key="7">
    <source>
        <dbReference type="Proteomes" id="UP000000442"/>
    </source>
</evidence>
<evidence type="ECO:0000259" key="5">
    <source>
        <dbReference type="PROSITE" id="PS50970"/>
    </source>
</evidence>
<feature type="binding site" evidence="3 4">
    <location>
        <position position="278"/>
    </location>
    <ligand>
        <name>Zn(2+)</name>
        <dbReference type="ChEBI" id="CHEBI:29105"/>
    </ligand>
</feature>
<dbReference type="Proteomes" id="UP000000442">
    <property type="component" value="Chromosome"/>
</dbReference>
<dbReference type="eggNOG" id="COG0646">
    <property type="taxonomic scope" value="Bacteria"/>
</dbReference>
<keyword evidence="3 4" id="KW-0862">Zinc</keyword>